<keyword evidence="9" id="KW-0511">Multifunctional enzyme</keyword>
<evidence type="ECO:0000256" key="8">
    <source>
        <dbReference type="RuleBase" id="RU003793"/>
    </source>
</evidence>
<evidence type="ECO:0000256" key="6">
    <source>
        <dbReference type="ARBA" id="ARBA00022989"/>
    </source>
</evidence>
<dbReference type="GO" id="GO:0004190">
    <property type="term" value="F:aspartic-type endopeptidase activity"/>
    <property type="evidence" value="ECO:0007669"/>
    <property type="project" value="UniProtKB-EC"/>
</dbReference>
<feature type="transmembrane region" description="Helical" evidence="10">
    <location>
        <begin position="192"/>
        <end position="223"/>
    </location>
</feature>
<dbReference type="InterPro" id="IPR010627">
    <property type="entry name" value="Prepilin_pept_A24_N"/>
</dbReference>
<dbReference type="GO" id="GO:0005886">
    <property type="term" value="C:plasma membrane"/>
    <property type="evidence" value="ECO:0007669"/>
    <property type="project" value="UniProtKB-SubCell"/>
</dbReference>
<dbReference type="EC" id="3.4.23.43" evidence="9"/>
<feature type="domain" description="Prepilin type IV endopeptidase peptidase" evidence="11">
    <location>
        <begin position="114"/>
        <end position="219"/>
    </location>
</feature>
<dbReference type="PANTHER" id="PTHR30487">
    <property type="entry name" value="TYPE 4 PREPILIN-LIKE PROTEINS LEADER PEPTIDE-PROCESSING ENZYME"/>
    <property type="match status" value="1"/>
</dbReference>
<dbReference type="EMBL" id="AAUT02000016">
    <property type="protein sequence ID" value="KNA59557.1"/>
    <property type="molecule type" value="Genomic_DNA"/>
</dbReference>
<gene>
    <name evidence="13" type="ORF">VC274080_020915</name>
</gene>
<name>A0A0K9UVS3_VIBCL</name>
<evidence type="ECO:0000313" key="13">
    <source>
        <dbReference type="EMBL" id="KNA59557.1"/>
    </source>
</evidence>
<evidence type="ECO:0000259" key="12">
    <source>
        <dbReference type="Pfam" id="PF06750"/>
    </source>
</evidence>
<feature type="transmembrane region" description="Helical" evidence="10">
    <location>
        <begin position="6"/>
        <end position="27"/>
    </location>
</feature>
<comment type="similarity">
    <text evidence="2 8">Belongs to the peptidase A24 family.</text>
</comment>
<dbReference type="GO" id="GO:0032259">
    <property type="term" value="P:methylation"/>
    <property type="evidence" value="ECO:0007669"/>
    <property type="project" value="UniProtKB-KW"/>
</dbReference>
<dbReference type="RefSeq" id="WP_000456980.1">
    <property type="nucleotide sequence ID" value="NZ_CP016324.1"/>
</dbReference>
<dbReference type="PRINTS" id="PR00864">
    <property type="entry name" value="PREPILNPTASE"/>
</dbReference>
<dbReference type="InterPro" id="IPR014032">
    <property type="entry name" value="Peptidase_A24A_bac"/>
</dbReference>
<keyword evidence="9" id="KW-0489">Methyltransferase</keyword>
<accession>A0A0K9UVS3</accession>
<evidence type="ECO:0000256" key="5">
    <source>
        <dbReference type="ARBA" id="ARBA00022692"/>
    </source>
</evidence>
<dbReference type="Gene3D" id="1.20.120.1220">
    <property type="match status" value="1"/>
</dbReference>
<comment type="catalytic activity">
    <reaction evidence="9">
        <text>Typically cleaves a -Gly-|-Phe- bond to release an N-terminal, basic peptide of 5-8 residues from type IV prepilin, and then N-methylates the new N-terminal amino group, the methyl donor being S-adenosyl-L-methionine.</text>
        <dbReference type="EC" id="3.4.23.43"/>
    </reaction>
</comment>
<dbReference type="InterPro" id="IPR000045">
    <property type="entry name" value="Prepilin_IV_endopep_pep"/>
</dbReference>
<feature type="domain" description="Prepilin peptidase A24 N-terminal" evidence="12">
    <location>
        <begin position="11"/>
        <end position="100"/>
    </location>
</feature>
<evidence type="ECO:0000256" key="9">
    <source>
        <dbReference type="RuleBase" id="RU003794"/>
    </source>
</evidence>
<proteinExistence type="inferred from homology"/>
<comment type="caution">
    <text evidence="13">The sequence shown here is derived from an EMBL/GenBank/DDBJ whole genome shotgun (WGS) entry which is preliminary data.</text>
</comment>
<feature type="transmembrane region" description="Helical" evidence="10">
    <location>
        <begin position="106"/>
        <end position="123"/>
    </location>
</feature>
<evidence type="ECO:0000313" key="14">
    <source>
        <dbReference type="Proteomes" id="UP000003017"/>
    </source>
</evidence>
<evidence type="ECO:0000259" key="11">
    <source>
        <dbReference type="Pfam" id="PF01478"/>
    </source>
</evidence>
<comment type="subcellular location">
    <subcellularLocation>
        <location evidence="1">Cell inner membrane</location>
        <topology evidence="1">Multi-pass membrane protein</topology>
    </subcellularLocation>
    <subcellularLocation>
        <location evidence="9">Cell membrane</location>
        <topology evidence="9">Multi-pass membrane protein</topology>
    </subcellularLocation>
</comment>
<dbReference type="Pfam" id="PF01478">
    <property type="entry name" value="Peptidase_A24"/>
    <property type="match status" value="1"/>
</dbReference>
<evidence type="ECO:0000256" key="3">
    <source>
        <dbReference type="ARBA" id="ARBA00022475"/>
    </source>
</evidence>
<feature type="transmembrane region" description="Helical" evidence="10">
    <location>
        <begin position="229"/>
        <end position="250"/>
    </location>
</feature>
<feature type="transmembrane region" description="Helical" evidence="10">
    <location>
        <begin position="130"/>
        <end position="147"/>
    </location>
</feature>
<dbReference type="Proteomes" id="UP000003017">
    <property type="component" value="Unassembled WGS sequence"/>
</dbReference>
<evidence type="ECO:0000256" key="4">
    <source>
        <dbReference type="ARBA" id="ARBA00022519"/>
    </source>
</evidence>
<keyword evidence="6 10" id="KW-1133">Transmembrane helix</keyword>
<feature type="transmembrane region" description="Helical" evidence="10">
    <location>
        <begin position="159"/>
        <end position="180"/>
    </location>
</feature>
<reference evidence="13 14" key="2">
    <citation type="submission" date="2010-08" db="EMBL/GenBank/DDBJ databases">
        <title>The Genome Sequence of Vibrio cholerae strain 2740-80.</title>
        <authorList>
            <consortium name="The Broad Institute Genome Sequencing Platform"/>
            <person name="Colwell R."/>
            <person name="Young S.K."/>
            <person name="Zeng Q."/>
            <person name="Alvarado L."/>
            <person name="Berlin A."/>
            <person name="Chapman S."/>
            <person name="Chen Z."/>
            <person name="Freedman E."/>
            <person name="Gellesch M."/>
            <person name="Goldberg J."/>
            <person name="Griggs A."/>
            <person name="Gujja S."/>
            <person name="Heilman E."/>
            <person name="Heiman D."/>
            <person name="Howarth C."/>
            <person name="Larson L."/>
            <person name="Mehta T."/>
            <person name="Neiman D.N."/>
            <person name="Park D."/>
            <person name="Pearson M."/>
            <person name="Roberts A."/>
            <person name="Saif S."/>
            <person name="Shenoy N."/>
            <person name="Sisk P."/>
            <person name="Stolte C."/>
            <person name="Sykes S."/>
            <person name="White J."/>
            <person name="Yandava C."/>
            <person name="Borodovsky M."/>
            <person name="Heidelberg J."/>
            <person name="Haas B."/>
            <person name="Nusbaum C."/>
            <person name="Birren B."/>
        </authorList>
    </citation>
    <scope>NUCLEOTIDE SEQUENCE [LARGE SCALE GENOMIC DNA]</scope>
    <source>
        <strain evidence="13 14">2740-80</strain>
    </source>
</reference>
<keyword evidence="9" id="KW-0645">Protease</keyword>
<dbReference type="AlphaFoldDB" id="A0A0K9UVS3"/>
<organism evidence="13 14">
    <name type="scientific">Vibrio cholerae 2740-80</name>
    <dbReference type="NCBI Taxonomy" id="412614"/>
    <lineage>
        <taxon>Bacteria</taxon>
        <taxon>Pseudomonadati</taxon>
        <taxon>Pseudomonadota</taxon>
        <taxon>Gammaproteobacteria</taxon>
        <taxon>Vibrionales</taxon>
        <taxon>Vibrionaceae</taxon>
        <taxon>Vibrio</taxon>
    </lineage>
</organism>
<comment type="function">
    <text evidence="9">Plays an essential role in type IV pili and type II pseudopili formation by proteolytically removing the leader sequence from substrate proteins and subsequently monomethylating the alpha-amino group of the newly exposed N-terminal phenylalanine.</text>
</comment>
<keyword evidence="9" id="KW-0808">Transferase</keyword>
<dbReference type="InterPro" id="IPR050882">
    <property type="entry name" value="Prepilin_peptidase/N-MTase"/>
</dbReference>
<protein>
    <recommendedName>
        <fullName evidence="9">Prepilin leader peptidase/N-methyltransferase</fullName>
        <ecNumber evidence="9">2.1.1.-</ecNumber>
        <ecNumber evidence="9">3.4.23.43</ecNumber>
    </recommendedName>
</protein>
<dbReference type="GO" id="GO:0006465">
    <property type="term" value="P:signal peptide processing"/>
    <property type="evidence" value="ECO:0007669"/>
    <property type="project" value="TreeGrafter"/>
</dbReference>
<keyword evidence="7 10" id="KW-0472">Membrane</keyword>
<dbReference type="EC" id="2.1.1.-" evidence="9"/>
<dbReference type="PANTHER" id="PTHR30487:SF0">
    <property type="entry name" value="PREPILIN LEADER PEPTIDASE_N-METHYLTRANSFERASE-RELATED"/>
    <property type="match status" value="1"/>
</dbReference>
<evidence type="ECO:0000256" key="2">
    <source>
        <dbReference type="ARBA" id="ARBA00005801"/>
    </source>
</evidence>
<dbReference type="Pfam" id="PF06750">
    <property type="entry name" value="A24_N_bact"/>
    <property type="match status" value="1"/>
</dbReference>
<keyword evidence="5 9" id="KW-0812">Transmembrane</keyword>
<evidence type="ECO:0000256" key="10">
    <source>
        <dbReference type="SAM" id="Phobius"/>
    </source>
</evidence>
<evidence type="ECO:0000256" key="1">
    <source>
        <dbReference type="ARBA" id="ARBA00004429"/>
    </source>
</evidence>
<keyword evidence="4" id="KW-0997">Cell inner membrane</keyword>
<reference evidence="13 14" key="1">
    <citation type="submission" date="2007-01" db="EMBL/GenBank/DDBJ databases">
        <authorList>
            <person name="Kobayashi T."/>
            <person name="Suzuki M."/>
            <person name="Inoue H."/>
            <person name="Itai R.N."/>
            <person name="Takahashi M."/>
            <person name="Nakanishi H."/>
            <person name="Mori S."/>
            <person name="Nishizawa N.K."/>
        </authorList>
    </citation>
    <scope>NUCLEOTIDE SEQUENCE [LARGE SCALE GENOMIC DNA]</scope>
    <source>
        <strain evidence="13 14">2740-80</strain>
    </source>
</reference>
<evidence type="ECO:0000256" key="7">
    <source>
        <dbReference type="ARBA" id="ARBA00023136"/>
    </source>
</evidence>
<sequence length="253" mass="29337">MEYVYLILFSIVSLILGSFSNVVIYRLPRKILLKNHFFYDIDSNRSMCPKCGNKISWYDNVPLLSYLLLHGKCRHCDEKISLSYFIVELSFFIIAFPIYWLSTDWVDSFVLLGLYFILFNLFVIDFKSMLLPNLLTYPIFMLAFIYVQQNPALTVESSIIGGFAAFIISYVSNFIVRLFKRIDVMGGGDIKLYTAIGTLIGVEFVPYLFLLSSIIAFIHWFFARVSCRYCLYIPLGPSIIISFVIVFFSIRLM</sequence>
<feature type="transmembrane region" description="Helical" evidence="10">
    <location>
        <begin position="82"/>
        <end position="100"/>
    </location>
</feature>
<keyword evidence="9" id="KW-0378">Hydrolase</keyword>
<dbReference type="GO" id="GO:0008168">
    <property type="term" value="F:methyltransferase activity"/>
    <property type="evidence" value="ECO:0007669"/>
    <property type="project" value="UniProtKB-KW"/>
</dbReference>
<keyword evidence="3" id="KW-1003">Cell membrane</keyword>